<name>A0ABR6XA31_9BURK</name>
<dbReference type="RefSeq" id="WP_186924737.1">
    <property type="nucleotide sequence ID" value="NZ_JACOFW010000049.1"/>
</dbReference>
<dbReference type="Proteomes" id="UP000648257">
    <property type="component" value="Unassembled WGS sequence"/>
</dbReference>
<keyword evidence="1" id="KW-0472">Membrane</keyword>
<evidence type="ECO:0000313" key="2">
    <source>
        <dbReference type="EMBL" id="MBC3809681.1"/>
    </source>
</evidence>
<gene>
    <name evidence="2" type="ORF">H8K52_20300</name>
</gene>
<sequence>MPSKNNSYFIPLAGVIASSLLNWMFVQFWFADFFAKHMEVSRLMSYWALNTLIFLMAIVRIVNILRRRDWITNRINQFFDHQKKD</sequence>
<accession>A0ABR6XA31</accession>
<comment type="caution">
    <text evidence="2">The sequence shown here is derived from an EMBL/GenBank/DDBJ whole genome shotgun (WGS) entry which is preliminary data.</text>
</comment>
<keyword evidence="1" id="KW-1133">Transmembrane helix</keyword>
<feature type="transmembrane region" description="Helical" evidence="1">
    <location>
        <begin position="46"/>
        <end position="65"/>
    </location>
</feature>
<keyword evidence="1" id="KW-0812">Transmembrane</keyword>
<reference evidence="2 3" key="1">
    <citation type="submission" date="2020-08" db="EMBL/GenBank/DDBJ databases">
        <title>Novel species isolated from subtropical streams in China.</title>
        <authorList>
            <person name="Lu H."/>
        </authorList>
    </citation>
    <scope>NUCLEOTIDE SEQUENCE [LARGE SCALE GENOMIC DNA]</scope>
    <source>
        <strain evidence="2 3">KACC 16656</strain>
    </source>
</reference>
<keyword evidence="3" id="KW-1185">Reference proteome</keyword>
<proteinExistence type="predicted"/>
<feature type="transmembrane region" description="Helical" evidence="1">
    <location>
        <begin position="7"/>
        <end position="26"/>
    </location>
</feature>
<organism evidence="2 3">
    <name type="scientific">Undibacterium seohonense</name>
    <dbReference type="NCBI Taxonomy" id="1344950"/>
    <lineage>
        <taxon>Bacteria</taxon>
        <taxon>Pseudomonadati</taxon>
        <taxon>Pseudomonadota</taxon>
        <taxon>Betaproteobacteria</taxon>
        <taxon>Burkholderiales</taxon>
        <taxon>Oxalobacteraceae</taxon>
        <taxon>Undibacterium</taxon>
    </lineage>
</organism>
<evidence type="ECO:0000256" key="1">
    <source>
        <dbReference type="SAM" id="Phobius"/>
    </source>
</evidence>
<dbReference type="EMBL" id="JACOFW010000049">
    <property type="protein sequence ID" value="MBC3809681.1"/>
    <property type="molecule type" value="Genomic_DNA"/>
</dbReference>
<protein>
    <submittedName>
        <fullName evidence="2">Uncharacterized protein</fullName>
    </submittedName>
</protein>
<evidence type="ECO:0000313" key="3">
    <source>
        <dbReference type="Proteomes" id="UP000648257"/>
    </source>
</evidence>